<dbReference type="CDD" id="cd16981">
    <property type="entry name" value="CID_RPRD_like"/>
    <property type="match status" value="1"/>
</dbReference>
<dbReference type="SMART" id="SM00582">
    <property type="entry name" value="RPR"/>
    <property type="match status" value="1"/>
</dbReference>
<evidence type="ECO:0000313" key="3">
    <source>
        <dbReference type="EMBL" id="TNN14657.1"/>
    </source>
</evidence>
<dbReference type="PANTHER" id="PTHR12460:SF0">
    <property type="entry name" value="CID DOMAIN-CONTAINING PROTEIN-RELATED"/>
    <property type="match status" value="1"/>
</dbReference>
<dbReference type="PROSITE" id="PS51391">
    <property type="entry name" value="CID"/>
    <property type="match status" value="1"/>
</dbReference>
<dbReference type="InterPro" id="IPR008942">
    <property type="entry name" value="ENTH_VHS"/>
</dbReference>
<feature type="domain" description="CID" evidence="2">
    <location>
        <begin position="1"/>
        <end position="132"/>
    </location>
</feature>
<organism evidence="3 4">
    <name type="scientific">Schistosoma japonicum</name>
    <name type="common">Blood fluke</name>
    <dbReference type="NCBI Taxonomy" id="6182"/>
    <lineage>
        <taxon>Eukaryota</taxon>
        <taxon>Metazoa</taxon>
        <taxon>Spiralia</taxon>
        <taxon>Lophotrochozoa</taxon>
        <taxon>Platyhelminthes</taxon>
        <taxon>Trematoda</taxon>
        <taxon>Digenea</taxon>
        <taxon>Strigeidida</taxon>
        <taxon>Schistosomatoidea</taxon>
        <taxon>Schistosomatidae</taxon>
        <taxon>Schistosoma</taxon>
    </lineage>
</organism>
<evidence type="ECO:0000313" key="4">
    <source>
        <dbReference type="Proteomes" id="UP000311919"/>
    </source>
</evidence>
<dbReference type="AlphaFoldDB" id="A0A4Z2DDS2"/>
<dbReference type="STRING" id="6182.A0A4Z2DDS2"/>
<dbReference type="Gene3D" id="6.10.250.2560">
    <property type="match status" value="1"/>
</dbReference>
<gene>
    <name evidence="3" type="ORF">EWB00_001836</name>
</gene>
<dbReference type="GO" id="GO:0000993">
    <property type="term" value="F:RNA polymerase II complex binding"/>
    <property type="evidence" value="ECO:0007669"/>
    <property type="project" value="TreeGrafter"/>
</dbReference>
<sequence>MSYTETEAVKKLQDLDNSQVSVESTSQWFLSNKQMAKDLVKLWFKEFRKTSPKKKIAFLHLANDVIQRGITIAPQFRKLFEPVLPTAFKETSKVQRHSVRSSVAHLLIVWATRRVYSKSFLRQLRFICQRAVAEADTPDASEEIKRNIIAASPFAFSFTAVLANSSGSGNKESSAVNPLQTPKLTSNKANRKQRHRSSTIIQDISMAPLSFDAENYESSSSNMSRNPILAFREELDLALQTEATQPPKVSELIQLLESLQSAASADAATRREIAQFPPEVSDANKAVEIMKSSSEQEQQALIERIGKCSSRLDVYNQLLEEETTKRNQLALQLRAFHSHLKERISQTKTEVDDLKSKLDHGQSLKSELNKHILNLPDLHLLPDMTNFGLDPLPTVGDLFG</sequence>
<dbReference type="SUPFAM" id="SSF48464">
    <property type="entry name" value="ENTH/VHS domain"/>
    <property type="match status" value="1"/>
</dbReference>
<proteinExistence type="predicted"/>
<dbReference type="InterPro" id="IPR032337">
    <property type="entry name" value="RPRD1A/B_C"/>
</dbReference>
<reference evidence="3 4" key="1">
    <citation type="submission" date="2019-03" db="EMBL/GenBank/DDBJ databases">
        <title>An improved genome assembly of the fluke Schistosoma japonicum.</title>
        <authorList>
            <person name="Hu W."/>
            <person name="Luo F."/>
            <person name="Yin M."/>
            <person name="Mo X."/>
            <person name="Sun C."/>
            <person name="Wu Q."/>
            <person name="Zhu B."/>
            <person name="Xiang M."/>
            <person name="Wang J."/>
            <person name="Wang Y."/>
            <person name="Zhang T."/>
            <person name="Xu B."/>
            <person name="Zheng H."/>
            <person name="Feng Z."/>
        </authorList>
    </citation>
    <scope>NUCLEOTIDE SEQUENCE [LARGE SCALE GENOMIC DNA]</scope>
    <source>
        <strain evidence="3">HuSjv2</strain>
        <tissue evidence="3">Worms</tissue>
    </source>
</reference>
<dbReference type="GO" id="GO:0031124">
    <property type="term" value="P:mRNA 3'-end processing"/>
    <property type="evidence" value="ECO:0007669"/>
    <property type="project" value="TreeGrafter"/>
</dbReference>
<evidence type="ECO:0000259" key="2">
    <source>
        <dbReference type="PROSITE" id="PS51391"/>
    </source>
</evidence>
<dbReference type="Pfam" id="PF04818">
    <property type="entry name" value="CID"/>
    <property type="match status" value="1"/>
</dbReference>
<comment type="caution">
    <text evidence="3">The sequence shown here is derived from an EMBL/GenBank/DDBJ whole genome shotgun (WGS) entry which is preliminary data.</text>
</comment>
<dbReference type="Gene3D" id="1.25.40.90">
    <property type="match status" value="1"/>
</dbReference>
<dbReference type="Pfam" id="PF16566">
    <property type="entry name" value="CREPT"/>
    <property type="match status" value="1"/>
</dbReference>
<dbReference type="InterPro" id="IPR006569">
    <property type="entry name" value="CID_dom"/>
</dbReference>
<accession>A0A4Z2DDS2</accession>
<dbReference type="PANTHER" id="PTHR12460">
    <property type="entry name" value="CYCLIN-DEPENDENT KINASE INHIBITOR-RELATED PROTEIN"/>
    <property type="match status" value="1"/>
</dbReference>
<protein>
    <submittedName>
        <fullName evidence="3">Regulation of nuclear pre-mRNA domain-containing protein</fullName>
    </submittedName>
</protein>
<keyword evidence="4" id="KW-1185">Reference proteome</keyword>
<dbReference type="EMBL" id="SKCS01000166">
    <property type="protein sequence ID" value="TNN14657.1"/>
    <property type="molecule type" value="Genomic_DNA"/>
</dbReference>
<evidence type="ECO:0000256" key="1">
    <source>
        <dbReference type="SAM" id="MobiDB-lite"/>
    </source>
</evidence>
<name>A0A4Z2DDS2_SCHJA</name>
<feature type="region of interest" description="Disordered" evidence="1">
    <location>
        <begin position="169"/>
        <end position="198"/>
    </location>
</feature>
<feature type="compositionally biased region" description="Polar residues" evidence="1">
    <location>
        <begin position="169"/>
        <end position="188"/>
    </location>
</feature>
<dbReference type="OrthoDB" id="10069473at2759"/>
<dbReference type="Proteomes" id="UP000311919">
    <property type="component" value="Unassembled WGS sequence"/>
</dbReference>